<sequence>MCPPRRERERVRFPFQTWNRPRVGDVCNGVSLFQGEDTLTIITNESDTSKKPRKRASGKPPISPKSPYLSNTCLQPKKSPVWHSLTGRMQAHHPSAKVPRELWLTSLRQDLGVTRSQNSEYNSGASRSVSRASTTPEYLKEAFGMRKPKHSRLAKNGYVPGTPNYKEREDMYDEIIKLKKVIQAHKTENDVTKTKLRRSEEENSKKEKHIEQLLDPSKSSEYTRNLVDKNNVNGIVRGLKQKILKLEQQCREKENSLNKLQTDLKTSDIEEMRITMETYYEEIQRLRLLLSAEKK</sequence>
<feature type="region of interest" description="Disordered" evidence="3">
    <location>
        <begin position="43"/>
        <end position="73"/>
    </location>
</feature>
<dbReference type="PANTHER" id="PTHR22590:SF3">
    <property type="entry name" value="IQ DOMAIN-CONTAINING PROTEIN E"/>
    <property type="match status" value="1"/>
</dbReference>
<accession>A0A4W3IAD0</accession>
<reference evidence="4" key="4">
    <citation type="submission" date="2025-08" db="UniProtKB">
        <authorList>
            <consortium name="Ensembl"/>
        </authorList>
    </citation>
    <scope>IDENTIFICATION</scope>
</reference>
<dbReference type="OMA" id="KPNHARF"/>
<proteinExistence type="predicted"/>
<evidence type="ECO:0000313" key="4">
    <source>
        <dbReference type="Ensembl" id="ENSCMIP00000027124.1"/>
    </source>
</evidence>
<feature type="coiled-coil region" evidence="2">
    <location>
        <begin position="229"/>
        <end position="289"/>
    </location>
</feature>
<reference evidence="5" key="3">
    <citation type="journal article" date="2014" name="Nature">
        <title>Elephant shark genome provides unique insights into gnathostome evolution.</title>
        <authorList>
            <consortium name="International Elephant Shark Genome Sequencing Consortium"/>
            <person name="Venkatesh B."/>
            <person name="Lee A.P."/>
            <person name="Ravi V."/>
            <person name="Maurya A.K."/>
            <person name="Lian M.M."/>
            <person name="Swann J.B."/>
            <person name="Ohta Y."/>
            <person name="Flajnik M.F."/>
            <person name="Sutoh Y."/>
            <person name="Kasahara M."/>
            <person name="Hoon S."/>
            <person name="Gangu V."/>
            <person name="Roy S.W."/>
            <person name="Irimia M."/>
            <person name="Korzh V."/>
            <person name="Kondrychyn I."/>
            <person name="Lim Z.W."/>
            <person name="Tay B.H."/>
            <person name="Tohari S."/>
            <person name="Kong K.W."/>
            <person name="Ho S."/>
            <person name="Lorente-Galdos B."/>
            <person name="Quilez J."/>
            <person name="Marques-Bonet T."/>
            <person name="Raney B.J."/>
            <person name="Ingham P.W."/>
            <person name="Tay A."/>
            <person name="Hillier L.W."/>
            <person name="Minx P."/>
            <person name="Boehm T."/>
            <person name="Wilson R.K."/>
            <person name="Brenner S."/>
            <person name="Warren W.C."/>
        </authorList>
    </citation>
    <scope>NUCLEOTIDE SEQUENCE [LARGE SCALE GENOMIC DNA]</scope>
</reference>
<evidence type="ECO:0000256" key="3">
    <source>
        <dbReference type="SAM" id="MobiDB-lite"/>
    </source>
</evidence>
<keyword evidence="2" id="KW-0175">Coiled coil</keyword>
<keyword evidence="5" id="KW-1185">Reference proteome</keyword>
<evidence type="ECO:0000313" key="5">
    <source>
        <dbReference type="Proteomes" id="UP000314986"/>
    </source>
</evidence>
<dbReference type="Ensembl" id="ENSCMIT00000027557.1">
    <property type="protein sequence ID" value="ENSCMIP00000027124.1"/>
    <property type="gene ID" value="ENSCMIG00000011804.1"/>
</dbReference>
<keyword evidence="1" id="KW-0677">Repeat</keyword>
<protein>
    <recommendedName>
        <fullName evidence="6">IQ domain-containing protein E</fullName>
    </recommendedName>
</protein>
<dbReference type="GeneTree" id="ENSGT01060000252275"/>
<name>A0A4W3IAD0_CALMI</name>
<evidence type="ECO:0008006" key="6">
    <source>
        <dbReference type="Google" id="ProtNLM"/>
    </source>
</evidence>
<reference evidence="4" key="5">
    <citation type="submission" date="2025-09" db="UniProtKB">
        <authorList>
            <consortium name="Ensembl"/>
        </authorList>
    </citation>
    <scope>IDENTIFICATION</scope>
</reference>
<reference evidence="5" key="1">
    <citation type="journal article" date="2006" name="Science">
        <title>Ancient noncoding elements conserved in the human genome.</title>
        <authorList>
            <person name="Venkatesh B."/>
            <person name="Kirkness E.F."/>
            <person name="Loh Y.H."/>
            <person name="Halpern A.L."/>
            <person name="Lee A.P."/>
            <person name="Johnson J."/>
            <person name="Dandona N."/>
            <person name="Viswanathan L.D."/>
            <person name="Tay A."/>
            <person name="Venter J.C."/>
            <person name="Strausberg R.L."/>
            <person name="Brenner S."/>
        </authorList>
    </citation>
    <scope>NUCLEOTIDE SEQUENCE [LARGE SCALE GENOMIC DNA]</scope>
</reference>
<dbReference type="AlphaFoldDB" id="A0A4W3IAD0"/>
<feature type="region of interest" description="Disordered" evidence="3">
    <location>
        <begin position="191"/>
        <end position="211"/>
    </location>
</feature>
<organism evidence="4 5">
    <name type="scientific">Callorhinchus milii</name>
    <name type="common">Ghost shark</name>
    <dbReference type="NCBI Taxonomy" id="7868"/>
    <lineage>
        <taxon>Eukaryota</taxon>
        <taxon>Metazoa</taxon>
        <taxon>Chordata</taxon>
        <taxon>Craniata</taxon>
        <taxon>Vertebrata</taxon>
        <taxon>Chondrichthyes</taxon>
        <taxon>Holocephali</taxon>
        <taxon>Chimaeriformes</taxon>
        <taxon>Callorhinchidae</taxon>
        <taxon>Callorhinchus</taxon>
    </lineage>
</organism>
<reference evidence="5" key="2">
    <citation type="journal article" date="2007" name="PLoS Biol.">
        <title>Survey sequencing and comparative analysis of the elephant shark (Callorhinchus milii) genome.</title>
        <authorList>
            <person name="Venkatesh B."/>
            <person name="Kirkness E.F."/>
            <person name="Loh Y.H."/>
            <person name="Halpern A.L."/>
            <person name="Lee A.P."/>
            <person name="Johnson J."/>
            <person name="Dandona N."/>
            <person name="Viswanathan L.D."/>
            <person name="Tay A."/>
            <person name="Venter J.C."/>
            <person name="Strausberg R.L."/>
            <person name="Brenner S."/>
        </authorList>
    </citation>
    <scope>NUCLEOTIDE SEQUENCE [LARGE SCALE GENOMIC DNA]</scope>
</reference>
<evidence type="ECO:0000256" key="2">
    <source>
        <dbReference type="SAM" id="Coils"/>
    </source>
</evidence>
<dbReference type="InterPro" id="IPR052318">
    <property type="entry name" value="CellDiv_DevSignal_Domain"/>
</dbReference>
<evidence type="ECO:0000256" key="1">
    <source>
        <dbReference type="ARBA" id="ARBA00022737"/>
    </source>
</evidence>
<dbReference type="Proteomes" id="UP000314986">
    <property type="component" value="Unassembled WGS sequence"/>
</dbReference>
<dbReference type="PANTHER" id="PTHR22590">
    <property type="entry name" value="MYOSIN MOTOR DOMAIN-CONTAINING PROTEIN"/>
    <property type="match status" value="1"/>
</dbReference>